<evidence type="ECO:0000259" key="2">
    <source>
        <dbReference type="PROSITE" id="PS51534"/>
    </source>
</evidence>
<gene>
    <name evidence="3" type="ORF">HFM93_06610</name>
</gene>
<proteinExistence type="predicted"/>
<comment type="caution">
    <text evidence="3">The sequence shown here is derived from an EMBL/GenBank/DDBJ whole genome shotgun (WGS) entry which is preliminary data.</text>
</comment>
<evidence type="ECO:0000313" key="4">
    <source>
        <dbReference type="Proteomes" id="UP000821846"/>
    </source>
</evidence>
<dbReference type="Gene3D" id="3.40.50.10140">
    <property type="entry name" value="Toll/interleukin-1 receptor homology (TIR) domain"/>
    <property type="match status" value="1"/>
</dbReference>
<sequence length="369" mass="43359">MNENPKVFISYSHQDAIYENKVLEFSNKLRSEGIDASIDLYEEAPSEGWPRWMENQIRKSDYVLVLCSKSYYEKFYSDEKGKGVTWEVSIIYQYLYDSNVETKKFIPIFFEKGEEEFIPTPIKSFTYYNIGADEGYNNLYWRLRGAQKTVKPPLGKLRPLPEKERKTMFFSTPIDLKKWNEAQWRGMLYLFFPVNDHPPILGFLFHNYSVAKEIFQEWKENMKNGYADNFLRIDFIEPPFPKGCWVNNTKERNYGKGYFVHLGANIDEATQRGIKGGIKVDEMILATLSRYQWMDDSNNRKIFKQIVENGSDYEIMPIGIKDRSKPITQENLIIDSRMTIKMKSVYFTSAMDLNEKDICGCVLNKPTSF</sequence>
<feature type="domain" description="SEFIR" evidence="2">
    <location>
        <begin position="4"/>
        <end position="139"/>
    </location>
</feature>
<dbReference type="PANTHER" id="PTHR34257">
    <property type="entry name" value="ADAPTER PROTEIN CIKS"/>
    <property type="match status" value="1"/>
</dbReference>
<dbReference type="InterPro" id="IPR053047">
    <property type="entry name" value="E3_ubiq_ligase_TRAF3IP2"/>
</dbReference>
<reference evidence="3 4" key="1">
    <citation type="journal article" date="2020" name="Cell Host Microbe">
        <title>Functional and Genomic Variation between Human-Derived Isolates of Lachnospiraceae Reveals Inter- and Intra-Species Diversity.</title>
        <authorList>
            <person name="Sorbara M.T."/>
            <person name="Littmann E.R."/>
            <person name="Fontana E."/>
            <person name="Moody T.U."/>
            <person name="Kohout C.E."/>
            <person name="Gjonbalaj M."/>
            <person name="Eaton V."/>
            <person name="Seok R."/>
            <person name="Leiner I.M."/>
            <person name="Pamer E.G."/>
        </authorList>
    </citation>
    <scope>NUCLEOTIDE SEQUENCE [LARGE SCALE GENOMIC DNA]</scope>
    <source>
        <strain evidence="3 4">MSK.14.16</strain>
    </source>
</reference>
<dbReference type="EMBL" id="JAAWUZ010000018">
    <property type="protein sequence ID" value="NSG29953.1"/>
    <property type="molecule type" value="Genomic_DNA"/>
</dbReference>
<dbReference type="Proteomes" id="UP000821846">
    <property type="component" value="Unassembled WGS sequence"/>
</dbReference>
<dbReference type="InterPro" id="IPR000157">
    <property type="entry name" value="TIR_dom"/>
</dbReference>
<dbReference type="PANTHER" id="PTHR34257:SF2">
    <property type="entry name" value="E3 UBIQUITIN LIGASE TRAF3IP2"/>
    <property type="match status" value="1"/>
</dbReference>
<evidence type="ECO:0000313" key="3">
    <source>
        <dbReference type="EMBL" id="NSG29953.1"/>
    </source>
</evidence>
<accession>A0ABX2GWH8</accession>
<protein>
    <submittedName>
        <fullName evidence="3">TIR domain-containing protein</fullName>
    </submittedName>
</protein>
<dbReference type="InterPro" id="IPR035897">
    <property type="entry name" value="Toll_tir_struct_dom_sf"/>
</dbReference>
<dbReference type="InterPro" id="IPR013568">
    <property type="entry name" value="SEFIR_dom"/>
</dbReference>
<organism evidence="3 4">
    <name type="scientific">Faecalicatena fissicatena</name>
    <dbReference type="NCBI Taxonomy" id="290055"/>
    <lineage>
        <taxon>Bacteria</taxon>
        <taxon>Bacillati</taxon>
        <taxon>Bacillota</taxon>
        <taxon>Clostridia</taxon>
        <taxon>Lachnospirales</taxon>
        <taxon>Lachnospiraceae</taxon>
        <taxon>Faecalicatena</taxon>
    </lineage>
</organism>
<evidence type="ECO:0000259" key="1">
    <source>
        <dbReference type="PROSITE" id="PS50104"/>
    </source>
</evidence>
<feature type="domain" description="TIR" evidence="1">
    <location>
        <begin position="3"/>
        <end position="147"/>
    </location>
</feature>
<dbReference type="PROSITE" id="PS50104">
    <property type="entry name" value="TIR"/>
    <property type="match status" value="1"/>
</dbReference>
<dbReference type="SUPFAM" id="SSF52200">
    <property type="entry name" value="Toll/Interleukin receptor TIR domain"/>
    <property type="match status" value="1"/>
</dbReference>
<keyword evidence="4" id="KW-1185">Reference proteome</keyword>
<dbReference type="PROSITE" id="PS51534">
    <property type="entry name" value="SEFIR"/>
    <property type="match status" value="1"/>
</dbReference>
<name>A0ABX2GWH8_9FIRM</name>
<dbReference type="RefSeq" id="WP_173887207.1">
    <property type="nucleotide sequence ID" value="NZ_JAAWUZ010000018.1"/>
</dbReference>
<dbReference type="Pfam" id="PF08357">
    <property type="entry name" value="SEFIR"/>
    <property type="match status" value="1"/>
</dbReference>